<comment type="subcellular location">
    <subcellularLocation>
        <location evidence="3">Cytoplasm</location>
    </subcellularLocation>
</comment>
<comment type="function">
    <text evidence="3">Participates actively in the response to hyperosmotic and heat shock by preventing the aggregation of stress-denatured proteins, in association with DnaK and GrpE. It is the nucleotide exchange factor for DnaK and may function as a thermosensor. Unfolded proteins bind initially to DnaJ; upon interaction with the DnaJ-bound protein, DnaK hydrolyzes its bound ATP, resulting in the formation of a stable complex. GrpE releases ADP from DnaK; ATP binding to DnaK triggers the release of the substrate protein, thus completing the reaction cycle. Several rounds of ATP-dependent interactions between DnaJ, DnaK and GrpE are required for fully efficient folding.</text>
</comment>
<accession>A0A1F8F2N7</accession>
<dbReference type="GO" id="GO:0006457">
    <property type="term" value="P:protein folding"/>
    <property type="evidence" value="ECO:0007669"/>
    <property type="project" value="InterPro"/>
</dbReference>
<comment type="similarity">
    <text evidence="1 3 4">Belongs to the GrpE family.</text>
</comment>
<dbReference type="PANTHER" id="PTHR21237:SF23">
    <property type="entry name" value="GRPE PROTEIN HOMOLOG, MITOCHONDRIAL"/>
    <property type="match status" value="1"/>
</dbReference>
<keyword evidence="3" id="KW-0346">Stress response</keyword>
<dbReference type="InterPro" id="IPR013805">
    <property type="entry name" value="GrpE_CC"/>
</dbReference>
<dbReference type="PANTHER" id="PTHR21237">
    <property type="entry name" value="GRPE PROTEIN"/>
    <property type="match status" value="1"/>
</dbReference>
<organism evidence="5 6">
    <name type="scientific">Candidatus Yanofskybacteria bacterium RIFCSPHIGHO2_02_FULL_38_22b</name>
    <dbReference type="NCBI Taxonomy" id="1802673"/>
    <lineage>
        <taxon>Bacteria</taxon>
        <taxon>Candidatus Yanofskyibacteriota</taxon>
    </lineage>
</organism>
<sequence length="207" mass="24299">MNNEQQRQLAKEEAVKKGIQRGMALMREDLKMYGMKADGVKVFISESKDYDSLWDDALKKIESIPIEETINKAEEYLNNWKRERADFINYKKDEAKRMDEFLKFSTEGIIMELIDVIDGIGVARNNLPRVEELREWTEGFDGSLDKIDKFLKKFRVEKIKVQEEKFDPLLHEAVEVEDKDGEKIEEIRPGYTMHGKVIRPARVKIIN</sequence>
<dbReference type="InterPro" id="IPR000740">
    <property type="entry name" value="GrpE"/>
</dbReference>
<gene>
    <name evidence="3" type="primary">grpE</name>
    <name evidence="5" type="ORF">A3B86_01420</name>
</gene>
<evidence type="ECO:0000313" key="5">
    <source>
        <dbReference type="EMBL" id="OGN07391.1"/>
    </source>
</evidence>
<dbReference type="InterPro" id="IPR009012">
    <property type="entry name" value="GrpE_head"/>
</dbReference>
<dbReference type="Gene3D" id="2.30.22.10">
    <property type="entry name" value="Head domain of nucleotide exchange factor GrpE"/>
    <property type="match status" value="1"/>
</dbReference>
<evidence type="ECO:0000256" key="4">
    <source>
        <dbReference type="RuleBase" id="RU004478"/>
    </source>
</evidence>
<dbReference type="GO" id="GO:0051087">
    <property type="term" value="F:protein-folding chaperone binding"/>
    <property type="evidence" value="ECO:0007669"/>
    <property type="project" value="InterPro"/>
</dbReference>
<evidence type="ECO:0000256" key="1">
    <source>
        <dbReference type="ARBA" id="ARBA00009054"/>
    </source>
</evidence>
<dbReference type="AlphaFoldDB" id="A0A1F8F2N7"/>
<dbReference type="GO" id="GO:0005737">
    <property type="term" value="C:cytoplasm"/>
    <property type="evidence" value="ECO:0007669"/>
    <property type="project" value="UniProtKB-SubCell"/>
</dbReference>
<comment type="subunit">
    <text evidence="3">Homodimer.</text>
</comment>
<dbReference type="PRINTS" id="PR00773">
    <property type="entry name" value="GRPEPROTEIN"/>
</dbReference>
<keyword evidence="2 3" id="KW-0143">Chaperone</keyword>
<comment type="caution">
    <text evidence="5">The sequence shown here is derived from an EMBL/GenBank/DDBJ whole genome shotgun (WGS) entry which is preliminary data.</text>
</comment>
<dbReference type="SUPFAM" id="SSF58014">
    <property type="entry name" value="Coiled-coil domain of nucleotide exchange factor GrpE"/>
    <property type="match status" value="1"/>
</dbReference>
<evidence type="ECO:0000313" key="6">
    <source>
        <dbReference type="Proteomes" id="UP000176834"/>
    </source>
</evidence>
<reference evidence="5 6" key="1">
    <citation type="journal article" date="2016" name="Nat. Commun.">
        <title>Thousands of microbial genomes shed light on interconnected biogeochemical processes in an aquifer system.</title>
        <authorList>
            <person name="Anantharaman K."/>
            <person name="Brown C.T."/>
            <person name="Hug L.A."/>
            <person name="Sharon I."/>
            <person name="Castelle C.J."/>
            <person name="Probst A.J."/>
            <person name="Thomas B.C."/>
            <person name="Singh A."/>
            <person name="Wilkins M.J."/>
            <person name="Karaoz U."/>
            <person name="Brodie E.L."/>
            <person name="Williams K.H."/>
            <person name="Hubbard S.S."/>
            <person name="Banfield J.F."/>
        </authorList>
    </citation>
    <scope>NUCLEOTIDE SEQUENCE [LARGE SCALE GENOMIC DNA]</scope>
</reference>
<proteinExistence type="inferred from homology"/>
<dbReference type="GO" id="GO:0000774">
    <property type="term" value="F:adenyl-nucleotide exchange factor activity"/>
    <property type="evidence" value="ECO:0007669"/>
    <property type="project" value="InterPro"/>
</dbReference>
<dbReference type="Gene3D" id="3.90.20.20">
    <property type="match status" value="1"/>
</dbReference>
<dbReference type="HAMAP" id="MF_01151">
    <property type="entry name" value="GrpE"/>
    <property type="match status" value="1"/>
</dbReference>
<protein>
    <recommendedName>
        <fullName evidence="3">Protein GrpE</fullName>
    </recommendedName>
    <alternativeName>
        <fullName evidence="3">HSP-70 cofactor</fullName>
    </alternativeName>
</protein>
<name>A0A1F8F2N7_9BACT</name>
<dbReference type="CDD" id="cd00446">
    <property type="entry name" value="GrpE"/>
    <property type="match status" value="1"/>
</dbReference>
<keyword evidence="3" id="KW-0963">Cytoplasm</keyword>
<evidence type="ECO:0000256" key="2">
    <source>
        <dbReference type="ARBA" id="ARBA00023186"/>
    </source>
</evidence>
<dbReference type="GO" id="GO:0051082">
    <property type="term" value="F:unfolded protein binding"/>
    <property type="evidence" value="ECO:0007669"/>
    <property type="project" value="TreeGrafter"/>
</dbReference>
<dbReference type="EMBL" id="MGJN01000007">
    <property type="protein sequence ID" value="OGN07391.1"/>
    <property type="molecule type" value="Genomic_DNA"/>
</dbReference>
<evidence type="ECO:0000256" key="3">
    <source>
        <dbReference type="HAMAP-Rule" id="MF_01151"/>
    </source>
</evidence>
<dbReference type="Pfam" id="PF01025">
    <property type="entry name" value="GrpE"/>
    <property type="match status" value="1"/>
</dbReference>
<dbReference type="SUPFAM" id="SSF51064">
    <property type="entry name" value="Head domain of nucleotide exchange factor GrpE"/>
    <property type="match status" value="1"/>
</dbReference>
<dbReference type="GO" id="GO:0042803">
    <property type="term" value="F:protein homodimerization activity"/>
    <property type="evidence" value="ECO:0007669"/>
    <property type="project" value="InterPro"/>
</dbReference>
<dbReference type="Proteomes" id="UP000176834">
    <property type="component" value="Unassembled WGS sequence"/>
</dbReference>